<sequence length="71" mass="7895">MTTIITTTITTAITTTITTSLRQQTSSTSTLQLFMSSVYLAQALIKIHHHPQTCTTNNEKEIGKKINSSRR</sequence>
<dbReference type="AlphaFoldDB" id="A0A5B7I5N6"/>
<comment type="caution">
    <text evidence="1">The sequence shown here is derived from an EMBL/GenBank/DDBJ whole genome shotgun (WGS) entry which is preliminary data.</text>
</comment>
<accession>A0A5B7I5N6</accession>
<evidence type="ECO:0000313" key="1">
    <source>
        <dbReference type="EMBL" id="MPC77435.1"/>
    </source>
</evidence>
<proteinExistence type="predicted"/>
<organism evidence="1 2">
    <name type="scientific">Portunus trituberculatus</name>
    <name type="common">Swimming crab</name>
    <name type="synonym">Neptunus trituberculatus</name>
    <dbReference type="NCBI Taxonomy" id="210409"/>
    <lineage>
        <taxon>Eukaryota</taxon>
        <taxon>Metazoa</taxon>
        <taxon>Ecdysozoa</taxon>
        <taxon>Arthropoda</taxon>
        <taxon>Crustacea</taxon>
        <taxon>Multicrustacea</taxon>
        <taxon>Malacostraca</taxon>
        <taxon>Eumalacostraca</taxon>
        <taxon>Eucarida</taxon>
        <taxon>Decapoda</taxon>
        <taxon>Pleocyemata</taxon>
        <taxon>Brachyura</taxon>
        <taxon>Eubrachyura</taxon>
        <taxon>Portunoidea</taxon>
        <taxon>Portunidae</taxon>
        <taxon>Portuninae</taxon>
        <taxon>Portunus</taxon>
    </lineage>
</organism>
<keyword evidence="2" id="KW-1185">Reference proteome</keyword>
<dbReference type="Proteomes" id="UP000324222">
    <property type="component" value="Unassembled WGS sequence"/>
</dbReference>
<gene>
    <name evidence="1" type="ORF">E2C01_071888</name>
</gene>
<evidence type="ECO:0000313" key="2">
    <source>
        <dbReference type="Proteomes" id="UP000324222"/>
    </source>
</evidence>
<protein>
    <submittedName>
        <fullName evidence="1">Uncharacterized protein</fullName>
    </submittedName>
</protein>
<name>A0A5B7I5N6_PORTR</name>
<reference evidence="1 2" key="1">
    <citation type="submission" date="2019-05" db="EMBL/GenBank/DDBJ databases">
        <title>Another draft genome of Portunus trituberculatus and its Hox gene families provides insights of decapod evolution.</title>
        <authorList>
            <person name="Jeong J.-H."/>
            <person name="Song I."/>
            <person name="Kim S."/>
            <person name="Choi T."/>
            <person name="Kim D."/>
            <person name="Ryu S."/>
            <person name="Kim W."/>
        </authorList>
    </citation>
    <scope>NUCLEOTIDE SEQUENCE [LARGE SCALE GENOMIC DNA]</scope>
    <source>
        <tissue evidence="1">Muscle</tissue>
    </source>
</reference>
<dbReference type="EMBL" id="VSRR010045873">
    <property type="protein sequence ID" value="MPC77435.1"/>
    <property type="molecule type" value="Genomic_DNA"/>
</dbReference>